<dbReference type="SUPFAM" id="SSF52283">
    <property type="entry name" value="Formate/glycerate dehydrogenase catalytic domain-like"/>
    <property type="match status" value="1"/>
</dbReference>
<dbReference type="RefSeq" id="WP_067630921.1">
    <property type="nucleotide sequence ID" value="NZ_CP013213.1"/>
</dbReference>
<dbReference type="Proteomes" id="UP000063781">
    <property type="component" value="Chromosome"/>
</dbReference>
<protein>
    <recommendedName>
        <fullName evidence="3 6">Alanine dehydrogenase</fullName>
        <ecNumber evidence="3 6">1.4.1.1</ecNumber>
    </recommendedName>
</protein>
<dbReference type="GO" id="GO:0042853">
    <property type="term" value="P:L-alanine catabolic process"/>
    <property type="evidence" value="ECO:0007669"/>
    <property type="project" value="InterPro"/>
</dbReference>
<feature type="binding site" evidence="8">
    <location>
        <position position="15"/>
    </location>
    <ligand>
        <name>substrate</name>
    </ligand>
</feature>
<dbReference type="InterPro" id="IPR036291">
    <property type="entry name" value="NAD(P)-bd_dom_sf"/>
</dbReference>
<dbReference type="SMART" id="SM01003">
    <property type="entry name" value="AlaDh_PNT_N"/>
    <property type="match status" value="1"/>
</dbReference>
<evidence type="ECO:0000256" key="6">
    <source>
        <dbReference type="PIRNR" id="PIRNR000183"/>
    </source>
</evidence>
<evidence type="ECO:0000256" key="1">
    <source>
        <dbReference type="ARBA" id="ARBA00005206"/>
    </source>
</evidence>
<feature type="binding site" evidence="9">
    <location>
        <position position="279"/>
    </location>
    <ligand>
        <name>NAD(+)</name>
        <dbReference type="ChEBI" id="CHEBI:57540"/>
    </ligand>
</feature>
<dbReference type="KEGG" id="erl:AOC36_02390"/>
<dbReference type="STRING" id="1514105.AOC36_02390"/>
<dbReference type="GO" id="GO:0000166">
    <property type="term" value="F:nucleotide binding"/>
    <property type="evidence" value="ECO:0007669"/>
    <property type="project" value="UniProtKB-KW"/>
</dbReference>
<proteinExistence type="inferred from homology"/>
<dbReference type="GO" id="GO:0005886">
    <property type="term" value="C:plasma membrane"/>
    <property type="evidence" value="ECO:0007669"/>
    <property type="project" value="TreeGrafter"/>
</dbReference>
<feature type="binding site" evidence="10">
    <location>
        <position position="327"/>
    </location>
    <ligand>
        <name>Mg(2+)</name>
        <dbReference type="ChEBI" id="CHEBI:18420"/>
    </ligand>
</feature>
<feature type="domain" description="Alanine dehydrogenase/pyridine nucleotide transhydrogenase N-terminal" evidence="12">
    <location>
        <begin position="4"/>
        <end position="137"/>
    </location>
</feature>
<comment type="pathway">
    <text evidence="1">Amino-acid degradation; L-alanine degradation via dehydrogenase pathway; NH(3) and pyruvate from L-alanine: step 1/1.</text>
</comment>
<comment type="catalytic activity">
    <reaction evidence="6">
        <text>L-alanine + NAD(+) + H2O = pyruvate + NH4(+) + NADH + H(+)</text>
        <dbReference type="Rhea" id="RHEA:18405"/>
        <dbReference type="ChEBI" id="CHEBI:15361"/>
        <dbReference type="ChEBI" id="CHEBI:15377"/>
        <dbReference type="ChEBI" id="CHEBI:15378"/>
        <dbReference type="ChEBI" id="CHEBI:28938"/>
        <dbReference type="ChEBI" id="CHEBI:57540"/>
        <dbReference type="ChEBI" id="CHEBI:57945"/>
        <dbReference type="ChEBI" id="CHEBI:57972"/>
        <dbReference type="EC" id="1.4.1.1"/>
    </reaction>
</comment>
<dbReference type="SUPFAM" id="SSF51735">
    <property type="entry name" value="NAD(P)-binding Rossmann-fold domains"/>
    <property type="match status" value="1"/>
</dbReference>
<dbReference type="InterPro" id="IPR007698">
    <property type="entry name" value="AlaDH/PNT_NAD(H)-bd"/>
</dbReference>
<dbReference type="Pfam" id="PF05222">
    <property type="entry name" value="AlaDh_PNT_N"/>
    <property type="match status" value="1"/>
</dbReference>
<dbReference type="InterPro" id="IPR008141">
    <property type="entry name" value="Ala_DH"/>
</dbReference>
<evidence type="ECO:0000259" key="12">
    <source>
        <dbReference type="SMART" id="SM01003"/>
    </source>
</evidence>
<evidence type="ECO:0000256" key="5">
    <source>
        <dbReference type="ARBA" id="ARBA00023027"/>
    </source>
</evidence>
<dbReference type="InterPro" id="IPR007886">
    <property type="entry name" value="AlaDH/PNT_N"/>
</dbReference>
<gene>
    <name evidence="13" type="ORF">AOC36_02390</name>
</gene>
<feature type="binding site" evidence="9">
    <location>
        <position position="220"/>
    </location>
    <ligand>
        <name>NAD(+)</name>
        <dbReference type="ChEBI" id="CHEBI:57540"/>
    </ligand>
</feature>
<dbReference type="EC" id="1.4.1.1" evidence="3 6"/>
<feature type="binding site" evidence="9">
    <location>
        <position position="203"/>
    </location>
    <ligand>
        <name>NAD(+)</name>
        <dbReference type="ChEBI" id="CHEBI:57540"/>
    </ligand>
</feature>
<name>A0A0X8GYQ5_9FIRM</name>
<evidence type="ECO:0000313" key="13">
    <source>
        <dbReference type="EMBL" id="AMC92872.1"/>
    </source>
</evidence>
<evidence type="ECO:0000313" key="14">
    <source>
        <dbReference type="Proteomes" id="UP000063781"/>
    </source>
</evidence>
<keyword evidence="4 6" id="KW-0560">Oxidoreductase</keyword>
<evidence type="ECO:0000256" key="3">
    <source>
        <dbReference type="ARBA" id="ARBA00012897"/>
    </source>
</evidence>
<feature type="binding site" evidence="8">
    <location>
        <position position="75"/>
    </location>
    <ligand>
        <name>substrate</name>
    </ligand>
</feature>
<dbReference type="AlphaFoldDB" id="A0A0X8GYQ5"/>
<feature type="binding site" evidence="9">
    <location>
        <position position="198"/>
    </location>
    <ligand>
        <name>NAD(+)</name>
        <dbReference type="ChEBI" id="CHEBI:57540"/>
    </ligand>
</feature>
<reference evidence="13 14" key="1">
    <citation type="submission" date="2015-10" db="EMBL/GenBank/DDBJ databases">
        <title>Erysipelothrix larvae sp. LV19 isolated from the larval gut of the rhinoceros beetle, Trypoxylus dichotomus.</title>
        <authorList>
            <person name="Lim S."/>
            <person name="Kim B.-C."/>
        </authorList>
    </citation>
    <scope>NUCLEOTIDE SEQUENCE [LARGE SCALE GENOMIC DNA]</scope>
    <source>
        <strain evidence="13 14">LV19</strain>
    </source>
</reference>
<evidence type="ECO:0000256" key="7">
    <source>
        <dbReference type="PIRSR" id="PIRSR000183-1"/>
    </source>
</evidence>
<keyword evidence="14" id="KW-1185">Reference proteome</keyword>
<evidence type="ECO:0000256" key="2">
    <source>
        <dbReference type="ARBA" id="ARBA00005689"/>
    </source>
</evidence>
<dbReference type="PANTHER" id="PTHR42795:SF1">
    <property type="entry name" value="ALANINE DEHYDROGENASE"/>
    <property type="match status" value="1"/>
</dbReference>
<keyword evidence="9" id="KW-0547">Nucleotide-binding</keyword>
<feature type="domain" description="Alanine dehydrogenase/pyridine nucleotide transhydrogenase NAD(H)-binding" evidence="11">
    <location>
        <begin position="149"/>
        <end position="297"/>
    </location>
</feature>
<comment type="similarity">
    <text evidence="2 6">Belongs to the AlaDH/PNT family.</text>
</comment>
<feature type="binding site" evidence="9">
    <location>
        <begin position="267"/>
        <end position="270"/>
    </location>
    <ligand>
        <name>NAD(+)</name>
        <dbReference type="ChEBI" id="CHEBI:57540"/>
    </ligand>
</feature>
<accession>A0A0X8GYQ5</accession>
<evidence type="ECO:0000256" key="10">
    <source>
        <dbReference type="PIRSR" id="PIRSR000183-4"/>
    </source>
</evidence>
<evidence type="ECO:0000256" key="9">
    <source>
        <dbReference type="PIRSR" id="PIRSR000183-3"/>
    </source>
</evidence>
<evidence type="ECO:0000256" key="8">
    <source>
        <dbReference type="PIRSR" id="PIRSR000183-2"/>
    </source>
</evidence>
<dbReference type="GO" id="GO:0000286">
    <property type="term" value="F:alanine dehydrogenase activity"/>
    <property type="evidence" value="ECO:0007669"/>
    <property type="project" value="UniProtKB-UniRule"/>
</dbReference>
<dbReference type="SMART" id="SM01002">
    <property type="entry name" value="AlaDh_PNT_C"/>
    <property type="match status" value="1"/>
</dbReference>
<organism evidence="13 14">
    <name type="scientific">Erysipelothrix larvae</name>
    <dbReference type="NCBI Taxonomy" id="1514105"/>
    <lineage>
        <taxon>Bacteria</taxon>
        <taxon>Bacillati</taxon>
        <taxon>Bacillota</taxon>
        <taxon>Erysipelotrichia</taxon>
        <taxon>Erysipelotrichales</taxon>
        <taxon>Erysipelotrichaceae</taxon>
        <taxon>Erysipelothrix</taxon>
    </lineage>
</organism>
<dbReference type="CDD" id="cd05305">
    <property type="entry name" value="L-AlaDH"/>
    <property type="match status" value="1"/>
</dbReference>
<feature type="active site" description="Proton donor/acceptor" evidence="7">
    <location>
        <position position="270"/>
    </location>
</feature>
<keyword evidence="5 6" id="KW-0520">NAD</keyword>
<dbReference type="FunFam" id="3.40.50.720:FF:000049">
    <property type="entry name" value="Alanine dehydrogenase"/>
    <property type="match status" value="1"/>
</dbReference>
<feature type="binding site" evidence="9">
    <location>
        <begin position="239"/>
        <end position="240"/>
    </location>
    <ligand>
        <name>NAD(+)</name>
        <dbReference type="ChEBI" id="CHEBI:57540"/>
    </ligand>
</feature>
<dbReference type="PANTHER" id="PTHR42795">
    <property type="entry name" value="ALANINE DEHYDROGENASE"/>
    <property type="match status" value="1"/>
</dbReference>
<dbReference type="NCBIfam" id="TIGR00518">
    <property type="entry name" value="alaDH"/>
    <property type="match status" value="1"/>
</dbReference>
<feature type="active site" description="Proton donor/acceptor" evidence="7">
    <location>
        <position position="96"/>
    </location>
</feature>
<dbReference type="PIRSF" id="PIRSF000183">
    <property type="entry name" value="Alanine_dh"/>
    <property type="match status" value="1"/>
</dbReference>
<evidence type="ECO:0000256" key="4">
    <source>
        <dbReference type="ARBA" id="ARBA00023002"/>
    </source>
</evidence>
<dbReference type="EMBL" id="CP013213">
    <property type="protein sequence ID" value="AMC92872.1"/>
    <property type="molecule type" value="Genomic_DNA"/>
</dbReference>
<dbReference type="Pfam" id="PF01262">
    <property type="entry name" value="AlaDh_PNT_C"/>
    <property type="match status" value="1"/>
</dbReference>
<dbReference type="Gene3D" id="3.40.50.720">
    <property type="entry name" value="NAD(P)-binding Rossmann-like Domain"/>
    <property type="match status" value="2"/>
</dbReference>
<sequence>MKVGCVKEIKQHEYRVGLTPDSVTVFVSHGHDVYIEKNAGLGSGFEDQEYIDHGAIILDKAEEVWELCDMIVKVKEPLDPEYKHIKEGQILFTYLHLAADEPLLDALLASKCEAVAYETITDRNGRLPLLKPMSEIAGRLSIQEGAHALEKPFGGRGVLLSGIPGVPRGNIVIVGAGVVGLNALQVAVGMEANVTVLDVNLDRLTEIDTLYGNRVQTLYSTENSLKKALVEADLVIGSVLIPGSKAPKIIKKEYLKTMKPGSVIVDIAIDQGGCTETSRPTYHDNPTYVVDGVIHYCVANIPGAVARTSTIGLVNATLPYGLALADHGVLKASETVVGIKEGVNCYHGKITSKPVADTFNRPLSDLV</sequence>
<evidence type="ECO:0000259" key="11">
    <source>
        <dbReference type="SMART" id="SM01002"/>
    </source>
</evidence>
<dbReference type="OrthoDB" id="9804592at2"/>
<feature type="binding site" evidence="9">
    <location>
        <position position="134"/>
    </location>
    <ligand>
        <name>NAD(+)</name>
        <dbReference type="ChEBI" id="CHEBI:57540"/>
    </ligand>
</feature>